<comment type="caution">
    <text evidence="2">The sequence shown here is derived from an EMBL/GenBank/DDBJ whole genome shotgun (WGS) entry which is preliminary data.</text>
</comment>
<protein>
    <submittedName>
        <fullName evidence="2">Uncharacterized protein</fullName>
    </submittedName>
</protein>
<keyword evidence="1" id="KW-0175">Coiled coil</keyword>
<proteinExistence type="predicted"/>
<dbReference type="AlphaFoldDB" id="A0A0F9UZ18"/>
<accession>A0A0F9UZ18</accession>
<evidence type="ECO:0000256" key="1">
    <source>
        <dbReference type="SAM" id="Coils"/>
    </source>
</evidence>
<gene>
    <name evidence="2" type="ORF">LCGC14_0547500</name>
</gene>
<organism evidence="2">
    <name type="scientific">marine sediment metagenome</name>
    <dbReference type="NCBI Taxonomy" id="412755"/>
    <lineage>
        <taxon>unclassified sequences</taxon>
        <taxon>metagenomes</taxon>
        <taxon>ecological metagenomes</taxon>
    </lineage>
</organism>
<evidence type="ECO:0000313" key="2">
    <source>
        <dbReference type="EMBL" id="KKN58843.1"/>
    </source>
</evidence>
<feature type="coiled-coil region" evidence="1">
    <location>
        <begin position="34"/>
        <end position="61"/>
    </location>
</feature>
<sequence length="71" mass="8196">MSNINYDKIECKSSHVKELAELSRSPEKCTNPLQKQLIEKINKQQKEINKLKASNVEIVDDLLTNLCDDHE</sequence>
<dbReference type="EMBL" id="LAZR01000746">
    <property type="protein sequence ID" value="KKN58843.1"/>
    <property type="molecule type" value="Genomic_DNA"/>
</dbReference>
<reference evidence="2" key="1">
    <citation type="journal article" date="2015" name="Nature">
        <title>Complex archaea that bridge the gap between prokaryotes and eukaryotes.</title>
        <authorList>
            <person name="Spang A."/>
            <person name="Saw J.H."/>
            <person name="Jorgensen S.L."/>
            <person name="Zaremba-Niedzwiedzka K."/>
            <person name="Martijn J."/>
            <person name="Lind A.E."/>
            <person name="van Eijk R."/>
            <person name="Schleper C."/>
            <person name="Guy L."/>
            <person name="Ettema T.J."/>
        </authorList>
    </citation>
    <scope>NUCLEOTIDE SEQUENCE</scope>
</reference>
<name>A0A0F9UZ18_9ZZZZ</name>